<reference evidence="1 2" key="1">
    <citation type="journal article" date="2019" name="ISME J.">
        <title>Genome analyses of uncultured TG2/ZB3 bacteria in 'Margulisbacteria' specifically attached to ectosymbiotic spirochetes of protists in the termite gut.</title>
        <authorList>
            <person name="Utami Y.D."/>
            <person name="Kuwahara H."/>
            <person name="Igai K."/>
            <person name="Murakami T."/>
            <person name="Sugaya K."/>
            <person name="Morikawa T."/>
            <person name="Nagura Y."/>
            <person name="Yuki M."/>
            <person name="Deevong P."/>
            <person name="Inoue T."/>
            <person name="Kihara K."/>
            <person name="Lo N."/>
            <person name="Yamada A."/>
            <person name="Ohkuma M."/>
            <person name="Hongoh Y."/>
        </authorList>
    </citation>
    <scope>NUCLEOTIDE SEQUENCE [LARGE SCALE GENOMIC DNA]</scope>
    <source>
        <strain evidence="1">NkOx7-01</strain>
    </source>
</reference>
<sequence length="90" mass="10632">MRYVWDEQKNTLLKQTRDISFAEIMLAIEDQKVVAVFDHPNQAKYKGQIFILVEVTNYVYVVPAEIRADKCLLKTIYPSRKYTKQYLGKD</sequence>
<dbReference type="AlphaFoldDB" id="A0A388TBE5"/>
<gene>
    <name evidence="1" type="primary">brnT</name>
    <name evidence="1" type="ORF">NO1_1309</name>
</gene>
<protein>
    <submittedName>
        <fullName evidence="1">Toxin BrnT</fullName>
    </submittedName>
</protein>
<organism evidence="1 2">
    <name type="scientific">Termititenax aidoneus</name>
    <dbReference type="NCBI Taxonomy" id="2218524"/>
    <lineage>
        <taxon>Bacteria</taxon>
        <taxon>Bacillati</taxon>
        <taxon>Candidatus Margulisiibacteriota</taxon>
        <taxon>Candidatus Termititenacia</taxon>
        <taxon>Candidatus Termititenacales</taxon>
        <taxon>Candidatus Termititenacaceae</taxon>
        <taxon>Candidatus Termititenax</taxon>
    </lineage>
</organism>
<evidence type="ECO:0000313" key="1">
    <source>
        <dbReference type="EMBL" id="GBR74075.1"/>
    </source>
</evidence>
<accession>A0A388TBE5</accession>
<proteinExistence type="predicted"/>
<dbReference type="Proteomes" id="UP000269352">
    <property type="component" value="Unassembled WGS sequence"/>
</dbReference>
<name>A0A388TBE5_TERA1</name>
<comment type="caution">
    <text evidence="1">The sequence shown here is derived from an EMBL/GenBank/DDBJ whole genome shotgun (WGS) entry which is preliminary data.</text>
</comment>
<evidence type="ECO:0000313" key="2">
    <source>
        <dbReference type="Proteomes" id="UP000269352"/>
    </source>
</evidence>
<keyword evidence="2" id="KW-1185">Reference proteome</keyword>
<dbReference type="EMBL" id="BGZN01000028">
    <property type="protein sequence ID" value="GBR74075.1"/>
    <property type="molecule type" value="Genomic_DNA"/>
</dbReference>